<proteinExistence type="predicted"/>
<dbReference type="SUPFAM" id="SSF54427">
    <property type="entry name" value="NTF2-like"/>
    <property type="match status" value="1"/>
</dbReference>
<dbReference type="InterPro" id="IPR037401">
    <property type="entry name" value="SnoaL-like"/>
</dbReference>
<dbReference type="Pfam" id="PF13577">
    <property type="entry name" value="SnoaL_4"/>
    <property type="match status" value="1"/>
</dbReference>
<dbReference type="AlphaFoldDB" id="A0AAU3GR73"/>
<organism evidence="2">
    <name type="scientific">Streptomyces sp. NBC_01401</name>
    <dbReference type="NCBI Taxonomy" id="2903854"/>
    <lineage>
        <taxon>Bacteria</taxon>
        <taxon>Bacillati</taxon>
        <taxon>Actinomycetota</taxon>
        <taxon>Actinomycetes</taxon>
        <taxon>Kitasatosporales</taxon>
        <taxon>Streptomycetaceae</taxon>
        <taxon>Streptomyces</taxon>
    </lineage>
</organism>
<dbReference type="Gene3D" id="3.10.450.50">
    <property type="match status" value="1"/>
</dbReference>
<reference evidence="2" key="1">
    <citation type="submission" date="2022-10" db="EMBL/GenBank/DDBJ databases">
        <title>The complete genomes of actinobacterial strains from the NBC collection.</title>
        <authorList>
            <person name="Joergensen T.S."/>
            <person name="Alvarez Arevalo M."/>
            <person name="Sterndorff E.B."/>
            <person name="Faurdal D."/>
            <person name="Vuksanovic O."/>
            <person name="Mourched A.-S."/>
            <person name="Charusanti P."/>
            <person name="Shaw S."/>
            <person name="Blin K."/>
            <person name="Weber T."/>
        </authorList>
    </citation>
    <scope>NUCLEOTIDE SEQUENCE</scope>
    <source>
        <strain evidence="2">NBC_01401</strain>
    </source>
</reference>
<gene>
    <name evidence="2" type="ORF">OG626_05210</name>
</gene>
<accession>A0AAU3GR73</accession>
<evidence type="ECO:0000313" key="2">
    <source>
        <dbReference type="EMBL" id="WTY94340.1"/>
    </source>
</evidence>
<feature type="domain" description="SnoaL-like" evidence="1">
    <location>
        <begin position="10"/>
        <end position="135"/>
    </location>
</feature>
<sequence>MSAVPPLLRQLVAKQAITEVLHRYCRGLDRMDRAVADTVWHADGTADYGPDYRGSASGFLDFVWAYHAQLEQHSHLVSNALIDVDDASGTAVSESYVSVWLRTHPADGRVTDLFHRGRYMDTWSRRDDVRGIDHRTFVADLYREVTHTASALGTPSGRRDVTDPSYQAFGA</sequence>
<dbReference type="EMBL" id="CP109535">
    <property type="protein sequence ID" value="WTY94340.1"/>
    <property type="molecule type" value="Genomic_DNA"/>
</dbReference>
<evidence type="ECO:0000259" key="1">
    <source>
        <dbReference type="Pfam" id="PF13577"/>
    </source>
</evidence>
<name>A0AAU3GR73_9ACTN</name>
<protein>
    <submittedName>
        <fullName evidence="2">Nuclear transport factor 2 family protein</fullName>
    </submittedName>
</protein>
<dbReference type="InterPro" id="IPR032710">
    <property type="entry name" value="NTF2-like_dom_sf"/>
</dbReference>